<feature type="transmembrane region" description="Helical" evidence="6">
    <location>
        <begin position="207"/>
        <end position="230"/>
    </location>
</feature>
<feature type="transmembrane region" description="Helical" evidence="6">
    <location>
        <begin position="108"/>
        <end position="131"/>
    </location>
</feature>
<evidence type="ECO:0000256" key="4">
    <source>
        <dbReference type="ARBA" id="ARBA00022989"/>
    </source>
</evidence>
<feature type="transmembrane region" description="Helical" evidence="6">
    <location>
        <begin position="347"/>
        <end position="368"/>
    </location>
</feature>
<feature type="transmembrane region" description="Helical" evidence="6">
    <location>
        <begin position="138"/>
        <end position="161"/>
    </location>
</feature>
<accession>A0A0H2KQT3</accession>
<dbReference type="Proteomes" id="UP000035265">
    <property type="component" value="Unassembled WGS sequence"/>
</dbReference>
<organism evidence="7 8">
    <name type="scientific">Cellulosimicrobium funkei</name>
    <dbReference type="NCBI Taxonomy" id="264251"/>
    <lineage>
        <taxon>Bacteria</taxon>
        <taxon>Bacillati</taxon>
        <taxon>Actinomycetota</taxon>
        <taxon>Actinomycetes</taxon>
        <taxon>Micrococcales</taxon>
        <taxon>Promicromonosporaceae</taxon>
        <taxon>Cellulosimicrobium</taxon>
    </lineage>
</organism>
<keyword evidence="2" id="KW-1003">Cell membrane</keyword>
<protein>
    <recommendedName>
        <fullName evidence="9">Polysaccharide biosynthesis protein</fullName>
    </recommendedName>
</protein>
<evidence type="ECO:0000256" key="5">
    <source>
        <dbReference type="ARBA" id="ARBA00023136"/>
    </source>
</evidence>
<reference evidence="7 8" key="1">
    <citation type="submission" date="2014-05" db="EMBL/GenBank/DDBJ databases">
        <title>Cellulosimicrobium funkei U11 genome.</title>
        <authorList>
            <person name="Hu C."/>
            <person name="Gong Y."/>
            <person name="Wan W."/>
            <person name="Jiang M."/>
        </authorList>
    </citation>
    <scope>NUCLEOTIDE SEQUENCE [LARGE SCALE GENOMIC DNA]</scope>
    <source>
        <strain evidence="7 8">U11</strain>
    </source>
</reference>
<evidence type="ECO:0000256" key="3">
    <source>
        <dbReference type="ARBA" id="ARBA00022692"/>
    </source>
</evidence>
<evidence type="ECO:0000256" key="2">
    <source>
        <dbReference type="ARBA" id="ARBA00022475"/>
    </source>
</evidence>
<feature type="transmembrane region" description="Helical" evidence="6">
    <location>
        <begin position="280"/>
        <end position="302"/>
    </location>
</feature>
<keyword evidence="4 6" id="KW-1133">Transmembrane helix</keyword>
<dbReference type="GO" id="GO:0005886">
    <property type="term" value="C:plasma membrane"/>
    <property type="evidence" value="ECO:0007669"/>
    <property type="project" value="UniProtKB-SubCell"/>
</dbReference>
<feature type="transmembrane region" description="Helical" evidence="6">
    <location>
        <begin position="167"/>
        <end position="186"/>
    </location>
</feature>
<keyword evidence="5 6" id="KW-0472">Membrane</keyword>
<dbReference type="Pfam" id="PF01943">
    <property type="entry name" value="Polysacc_synt"/>
    <property type="match status" value="1"/>
</dbReference>
<dbReference type="RefSeq" id="WP_047232111.1">
    <property type="nucleotide sequence ID" value="NZ_JNBQ01000004.1"/>
</dbReference>
<feature type="transmembrane region" description="Helical" evidence="6">
    <location>
        <begin position="403"/>
        <end position="422"/>
    </location>
</feature>
<dbReference type="AlphaFoldDB" id="A0A0H2KQT3"/>
<dbReference type="PANTHER" id="PTHR30250:SF11">
    <property type="entry name" value="O-ANTIGEN TRANSPORTER-RELATED"/>
    <property type="match status" value="1"/>
</dbReference>
<proteinExistence type="predicted"/>
<evidence type="ECO:0000256" key="1">
    <source>
        <dbReference type="ARBA" id="ARBA00004651"/>
    </source>
</evidence>
<feature type="transmembrane region" description="Helical" evidence="6">
    <location>
        <begin position="428"/>
        <end position="446"/>
    </location>
</feature>
<evidence type="ECO:0000313" key="8">
    <source>
        <dbReference type="Proteomes" id="UP000035265"/>
    </source>
</evidence>
<feature type="transmembrane region" description="Helical" evidence="6">
    <location>
        <begin position="76"/>
        <end position="102"/>
    </location>
</feature>
<evidence type="ECO:0000256" key="6">
    <source>
        <dbReference type="SAM" id="Phobius"/>
    </source>
</evidence>
<feature type="transmembrane region" description="Helical" evidence="6">
    <location>
        <begin position="242"/>
        <end position="260"/>
    </location>
</feature>
<dbReference type="PANTHER" id="PTHR30250">
    <property type="entry name" value="PST FAMILY PREDICTED COLANIC ACID TRANSPORTER"/>
    <property type="match status" value="1"/>
</dbReference>
<comment type="caution">
    <text evidence="7">The sequence shown here is derived from an EMBL/GenBank/DDBJ whole genome shotgun (WGS) entry which is preliminary data.</text>
</comment>
<comment type="subcellular location">
    <subcellularLocation>
        <location evidence="1">Cell membrane</location>
        <topology evidence="1">Multi-pass membrane protein</topology>
    </subcellularLocation>
</comment>
<keyword evidence="8" id="KW-1185">Reference proteome</keyword>
<dbReference type="InterPro" id="IPR050833">
    <property type="entry name" value="Poly_Biosynth_Transport"/>
</dbReference>
<sequence length="459" mass="47127">MTRNGLLYLIGAAIQGLAVLAVTPFATRLLGETEYGKVALAIVLTQTVATVLAAGFPQLILRDHQRGEGGVRDARVFVGIMIVGAMGAAALGAVAALLLLLAGSSATALTVLVVTVGSAGLTCVIACQSVFRATERPLAFATMAIASTLGAQLVGIGLSWFSRTAETYLLGFMATLLGLAVVAVTVTRPVWPWHDLPRTRVATRTALTMLPHGVAMLVLLSGDTIIAGAFRGPTAVATYQPALLLGNVAFVAATAIYNAWGPAVYRRDPGTRWQWTGRSAVLFGLLLAGVGALVTVVAPWAVAILTGPEFDRAAIVTLVSILAWTAVPYVLYLACSLALIEHGRTGRLAGVASVIAVLFVLGGGLAVAASGLEALAVAKLVAYSLLFVATWRAASSDVPLRFVGWPAWVAGGVPILVVSAALAAPGTVVIVVALISLPLLAVAAWVQRARTSASAASNE</sequence>
<feature type="transmembrane region" description="Helical" evidence="6">
    <location>
        <begin position="314"/>
        <end position="340"/>
    </location>
</feature>
<name>A0A0H2KQT3_9MICO</name>
<feature type="transmembrane region" description="Helical" evidence="6">
    <location>
        <begin position="374"/>
        <end position="391"/>
    </location>
</feature>
<feature type="transmembrane region" description="Helical" evidence="6">
    <location>
        <begin position="7"/>
        <end position="26"/>
    </location>
</feature>
<feature type="transmembrane region" description="Helical" evidence="6">
    <location>
        <begin position="38"/>
        <end position="56"/>
    </location>
</feature>
<keyword evidence="3 6" id="KW-0812">Transmembrane</keyword>
<dbReference type="EMBL" id="JNBQ01000004">
    <property type="protein sequence ID" value="KLN35483.1"/>
    <property type="molecule type" value="Genomic_DNA"/>
</dbReference>
<dbReference type="PATRIC" id="fig|264251.5.peg.1394"/>
<evidence type="ECO:0008006" key="9">
    <source>
        <dbReference type="Google" id="ProtNLM"/>
    </source>
</evidence>
<evidence type="ECO:0000313" key="7">
    <source>
        <dbReference type="EMBL" id="KLN35483.1"/>
    </source>
</evidence>
<gene>
    <name evidence="7" type="ORF">FB00_06845</name>
</gene>
<dbReference type="InterPro" id="IPR002797">
    <property type="entry name" value="Polysacc_synth"/>
</dbReference>
<dbReference type="STRING" id="264251.FB00_06845"/>